<dbReference type="InParanoid" id="E4X6X2"/>
<accession>E4X6X2</accession>
<dbReference type="Proteomes" id="UP000001307">
    <property type="component" value="Unassembled WGS sequence"/>
</dbReference>
<dbReference type="AlphaFoldDB" id="E4X6X2"/>
<feature type="chain" id="PRO_5003192661" description="CUB domain-containing protein" evidence="1">
    <location>
        <begin position="18"/>
        <end position="101"/>
    </location>
</feature>
<keyword evidence="1" id="KW-0732">Signal</keyword>
<protein>
    <recommendedName>
        <fullName evidence="4">CUB domain-containing protein</fullName>
    </recommendedName>
</protein>
<evidence type="ECO:0000256" key="1">
    <source>
        <dbReference type="SAM" id="SignalP"/>
    </source>
</evidence>
<feature type="signal peptide" evidence="1">
    <location>
        <begin position="1"/>
        <end position="17"/>
    </location>
</feature>
<dbReference type="EMBL" id="FN653027">
    <property type="protein sequence ID" value="CBY08046.1"/>
    <property type="molecule type" value="Genomic_DNA"/>
</dbReference>
<name>E4X6X2_OIKDI</name>
<evidence type="ECO:0008006" key="4">
    <source>
        <dbReference type="Google" id="ProtNLM"/>
    </source>
</evidence>
<organism evidence="2">
    <name type="scientific">Oikopleura dioica</name>
    <name type="common">Tunicate</name>
    <dbReference type="NCBI Taxonomy" id="34765"/>
    <lineage>
        <taxon>Eukaryota</taxon>
        <taxon>Metazoa</taxon>
        <taxon>Chordata</taxon>
        <taxon>Tunicata</taxon>
        <taxon>Appendicularia</taxon>
        <taxon>Copelata</taxon>
        <taxon>Oikopleuridae</taxon>
        <taxon>Oikopleura</taxon>
    </lineage>
</organism>
<keyword evidence="3" id="KW-1185">Reference proteome</keyword>
<gene>
    <name evidence="2" type="ORF">GSOID_T00003417001</name>
</gene>
<sequence length="101" mass="11149">MILFCGLIFLLSEKIEATSVLGCNSSGRGGDTAFFGEEKHVGTPGFPARLEGPFNCIWEIGVDEWSVKKAPILKIHVRSLDMKCSQLCGLKILYKILSEKM</sequence>
<proteinExistence type="predicted"/>
<evidence type="ECO:0000313" key="3">
    <source>
        <dbReference type="Proteomes" id="UP000001307"/>
    </source>
</evidence>
<reference evidence="2" key="1">
    <citation type="journal article" date="2010" name="Science">
        <title>Plasticity of animal genome architecture unmasked by rapid evolution of a pelagic tunicate.</title>
        <authorList>
            <person name="Denoeud F."/>
            <person name="Henriet S."/>
            <person name="Mungpakdee S."/>
            <person name="Aury J.M."/>
            <person name="Da Silva C."/>
            <person name="Brinkmann H."/>
            <person name="Mikhaleva J."/>
            <person name="Olsen L.C."/>
            <person name="Jubin C."/>
            <person name="Canestro C."/>
            <person name="Bouquet J.M."/>
            <person name="Danks G."/>
            <person name="Poulain J."/>
            <person name="Campsteijn C."/>
            <person name="Adamski M."/>
            <person name="Cross I."/>
            <person name="Yadetie F."/>
            <person name="Muffato M."/>
            <person name="Louis A."/>
            <person name="Butcher S."/>
            <person name="Tsagkogeorga G."/>
            <person name="Konrad A."/>
            <person name="Singh S."/>
            <person name="Jensen M.F."/>
            <person name="Cong E.H."/>
            <person name="Eikeseth-Otteraa H."/>
            <person name="Noel B."/>
            <person name="Anthouard V."/>
            <person name="Porcel B.M."/>
            <person name="Kachouri-Lafond R."/>
            <person name="Nishino A."/>
            <person name="Ugolini M."/>
            <person name="Chourrout P."/>
            <person name="Nishida H."/>
            <person name="Aasland R."/>
            <person name="Huzurbazar S."/>
            <person name="Westhof E."/>
            <person name="Delsuc F."/>
            <person name="Lehrach H."/>
            <person name="Reinhardt R."/>
            <person name="Weissenbach J."/>
            <person name="Roy S.W."/>
            <person name="Artiguenave F."/>
            <person name="Postlethwait J.H."/>
            <person name="Manak J.R."/>
            <person name="Thompson E.M."/>
            <person name="Jaillon O."/>
            <person name="Du Pasquier L."/>
            <person name="Boudinot P."/>
            <person name="Liberles D.A."/>
            <person name="Volff J.N."/>
            <person name="Philippe H."/>
            <person name="Lenhard B."/>
            <person name="Roest Crollius H."/>
            <person name="Wincker P."/>
            <person name="Chourrout D."/>
        </authorList>
    </citation>
    <scope>NUCLEOTIDE SEQUENCE [LARGE SCALE GENOMIC DNA]</scope>
</reference>
<evidence type="ECO:0000313" key="2">
    <source>
        <dbReference type="EMBL" id="CBY08046.1"/>
    </source>
</evidence>